<comment type="caution">
    <text evidence="1">The sequence shown here is derived from an EMBL/GenBank/DDBJ whole genome shotgun (WGS) entry which is preliminary data.</text>
</comment>
<evidence type="ECO:0000313" key="1">
    <source>
        <dbReference type="EMBL" id="TLS50703.1"/>
    </source>
</evidence>
<protein>
    <submittedName>
        <fullName evidence="1">Uncharacterized protein</fullName>
    </submittedName>
</protein>
<organism evidence="1 2">
    <name type="scientific">Paenibacillus antri</name>
    <dbReference type="NCBI Taxonomy" id="2582848"/>
    <lineage>
        <taxon>Bacteria</taxon>
        <taxon>Bacillati</taxon>
        <taxon>Bacillota</taxon>
        <taxon>Bacilli</taxon>
        <taxon>Bacillales</taxon>
        <taxon>Paenibacillaceae</taxon>
        <taxon>Paenibacillus</taxon>
    </lineage>
</organism>
<dbReference type="AlphaFoldDB" id="A0A5R9GDH3"/>
<sequence length="128" mass="14149">MTPLDKSTRNALRLGYNLVVTERRPAYVPLPDADLLFLLAVAPSTGTFQAGLVRLSDCRFEEGKEEPTRLPAEKLYAASFDFVNGLRASVDESRLDASAADAVRGVHEELQDIFRQVADALLKRRSEA</sequence>
<evidence type="ECO:0000313" key="2">
    <source>
        <dbReference type="Proteomes" id="UP000309676"/>
    </source>
</evidence>
<proteinExistence type="predicted"/>
<reference evidence="1 2" key="1">
    <citation type="submission" date="2019-05" db="EMBL/GenBank/DDBJ databases">
        <authorList>
            <person name="Narsing Rao M.P."/>
            <person name="Li W.J."/>
        </authorList>
    </citation>
    <scope>NUCLEOTIDE SEQUENCE [LARGE SCALE GENOMIC DNA]</scope>
    <source>
        <strain evidence="1 2">SYSU_K30003</strain>
    </source>
</reference>
<dbReference type="RefSeq" id="WP_138195735.1">
    <property type="nucleotide sequence ID" value="NZ_VCIW01000013.1"/>
</dbReference>
<dbReference type="Proteomes" id="UP000309676">
    <property type="component" value="Unassembled WGS sequence"/>
</dbReference>
<gene>
    <name evidence="1" type="ORF">FE782_18540</name>
</gene>
<keyword evidence="2" id="KW-1185">Reference proteome</keyword>
<dbReference type="EMBL" id="VCIW01000013">
    <property type="protein sequence ID" value="TLS50703.1"/>
    <property type="molecule type" value="Genomic_DNA"/>
</dbReference>
<name>A0A5R9GDH3_9BACL</name>
<accession>A0A5R9GDH3</accession>